<name>A0A8S5SJN6_9CAUD</name>
<protein>
    <submittedName>
        <fullName evidence="1">Uncharacterized protein</fullName>
    </submittedName>
</protein>
<sequence length="249" mass="30352">MQKLKFIYQNWNREYYELQSEEDTCSYYKNFYKGKEFKILPQILAENTKNTEKWAKYAYEQNKYFVEQMRLENFSLRTPKLFEQKTDEIARMYNITALLEHNNQFYAYAEVIGMFFTICFIDEHNRVYLQYSFQSDDTTYKTDSIKQRFKEGNLFLVEVEVFIYPEKMVDDDWENKDYISYTFTPEGYMEVTKIFDVRGEGMTEKYVASSPVNVESNWEPYPKFGEWDSIFRMKRWKEGELAEDFKLPK</sequence>
<reference evidence="1" key="1">
    <citation type="journal article" date="2021" name="Proc. Natl. Acad. Sci. U.S.A.">
        <title>A Catalog of Tens of Thousands of Viruses from Human Metagenomes Reveals Hidden Associations with Chronic Diseases.</title>
        <authorList>
            <person name="Tisza M.J."/>
            <person name="Buck C.B."/>
        </authorList>
    </citation>
    <scope>NUCLEOTIDE SEQUENCE</scope>
    <source>
        <strain evidence="1">CtQVY25</strain>
    </source>
</reference>
<evidence type="ECO:0000313" key="1">
    <source>
        <dbReference type="EMBL" id="DAF51174.1"/>
    </source>
</evidence>
<organism evidence="1">
    <name type="scientific">Myoviridae sp. ctQVY25</name>
    <dbReference type="NCBI Taxonomy" id="2827687"/>
    <lineage>
        <taxon>Viruses</taxon>
        <taxon>Duplodnaviria</taxon>
        <taxon>Heunggongvirae</taxon>
        <taxon>Uroviricota</taxon>
        <taxon>Caudoviricetes</taxon>
    </lineage>
</organism>
<proteinExistence type="predicted"/>
<dbReference type="EMBL" id="BK032611">
    <property type="protein sequence ID" value="DAF51174.1"/>
    <property type="molecule type" value="Genomic_DNA"/>
</dbReference>
<accession>A0A8S5SJN6</accession>